<feature type="compositionally biased region" description="Polar residues" evidence="1">
    <location>
        <begin position="208"/>
        <end position="218"/>
    </location>
</feature>
<protein>
    <submittedName>
        <fullName evidence="2">Uncharacterized protein</fullName>
    </submittedName>
</protein>
<dbReference type="HOGENOM" id="CLU_079186_0_1_1"/>
<dbReference type="EMBL" id="AAPE02041704">
    <property type="status" value="NOT_ANNOTATED_CDS"/>
    <property type="molecule type" value="Genomic_DNA"/>
</dbReference>
<dbReference type="EMBL" id="AAPE02041705">
    <property type="status" value="NOT_ANNOTATED_CDS"/>
    <property type="molecule type" value="Genomic_DNA"/>
</dbReference>
<name>G1QAI4_MYOLU</name>
<reference evidence="2" key="3">
    <citation type="submission" date="2025-09" db="UniProtKB">
        <authorList>
            <consortium name="Ensembl"/>
        </authorList>
    </citation>
    <scope>IDENTIFICATION</scope>
</reference>
<evidence type="ECO:0000256" key="1">
    <source>
        <dbReference type="SAM" id="MobiDB-lite"/>
    </source>
</evidence>
<dbReference type="AlphaFoldDB" id="G1QAI4"/>
<feature type="region of interest" description="Disordered" evidence="1">
    <location>
        <begin position="204"/>
        <end position="229"/>
    </location>
</feature>
<organism evidence="2 3">
    <name type="scientific">Myotis lucifugus</name>
    <name type="common">Little brown bat</name>
    <dbReference type="NCBI Taxonomy" id="59463"/>
    <lineage>
        <taxon>Eukaryota</taxon>
        <taxon>Metazoa</taxon>
        <taxon>Chordata</taxon>
        <taxon>Craniata</taxon>
        <taxon>Vertebrata</taxon>
        <taxon>Euteleostomi</taxon>
        <taxon>Mammalia</taxon>
        <taxon>Eutheria</taxon>
        <taxon>Laurasiatheria</taxon>
        <taxon>Chiroptera</taxon>
        <taxon>Yangochiroptera</taxon>
        <taxon>Vespertilionidae</taxon>
        <taxon>Myotis</taxon>
    </lineage>
</organism>
<evidence type="ECO:0000313" key="3">
    <source>
        <dbReference type="Proteomes" id="UP000001074"/>
    </source>
</evidence>
<dbReference type="eggNOG" id="KOG4016">
    <property type="taxonomic scope" value="Eukaryota"/>
</dbReference>
<dbReference type="STRING" id="59463.ENSMLUP00000020717"/>
<dbReference type="InParanoid" id="G1QAI4"/>
<dbReference type="Ensembl" id="ENSMLUT00000024254.1">
    <property type="protein sequence ID" value="ENSMLUP00000020717.1"/>
    <property type="gene ID" value="ENSMLUG00000028770.1"/>
</dbReference>
<accession>G1QAI4</accession>
<evidence type="ECO:0000313" key="2">
    <source>
        <dbReference type="Ensembl" id="ENSMLUP00000020717.1"/>
    </source>
</evidence>
<dbReference type="Proteomes" id="UP000001074">
    <property type="component" value="Unassembled WGS sequence"/>
</dbReference>
<reference evidence="2" key="2">
    <citation type="submission" date="2025-08" db="UniProtKB">
        <authorList>
            <consortium name="Ensembl"/>
        </authorList>
    </citation>
    <scope>IDENTIFICATION</scope>
</reference>
<sequence>MEGASFGAGLAGAAVDPVSFAKRPQTLLRVVSWVATVGGGGSLIRDPLGGAARWGSTLGWLTGGGVGGADFRGSLAYRGIPRLGGLLLLNTSPGRYDMLTDRATRLLHAEGGQVPFLGVSLCCAPAPWPLSPGSSPASPRLEPGLTLWRLLLPPLAWPPRGGAHLKALHRFRLGTTMSIFATEQLGTGAGQGLPWLPSGAAGVEGPETYQSPPFTETLDTPKGYQVPAY</sequence>
<proteinExistence type="predicted"/>
<keyword evidence="3" id="KW-1185">Reference proteome</keyword>
<reference evidence="2 3" key="1">
    <citation type="journal article" date="2011" name="Nature">
        <title>A high-resolution map of human evolutionary constraint using 29 mammals.</title>
        <authorList>
            <person name="Lindblad-Toh K."/>
            <person name="Garber M."/>
            <person name="Zuk O."/>
            <person name="Lin M.F."/>
            <person name="Parker B.J."/>
            <person name="Washietl S."/>
            <person name="Kheradpour P."/>
            <person name="Ernst J."/>
            <person name="Jordan G."/>
            <person name="Mauceli E."/>
            <person name="Ward L.D."/>
            <person name="Lowe C.B."/>
            <person name="Holloway A.K."/>
            <person name="Clamp M."/>
            <person name="Gnerre S."/>
            <person name="Alfoldi J."/>
            <person name="Beal K."/>
            <person name="Chang J."/>
            <person name="Clawson H."/>
            <person name="Cuff J."/>
            <person name="Di Palma F."/>
            <person name="Fitzgerald S."/>
            <person name="Flicek P."/>
            <person name="Guttman M."/>
            <person name="Hubisz M.J."/>
            <person name="Jaffe D.B."/>
            <person name="Jungreis I."/>
            <person name="Kent W.J."/>
            <person name="Kostka D."/>
            <person name="Lara M."/>
            <person name="Martins A.L."/>
            <person name="Massingham T."/>
            <person name="Moltke I."/>
            <person name="Raney B.J."/>
            <person name="Rasmussen M.D."/>
            <person name="Robinson J."/>
            <person name="Stark A."/>
            <person name="Vilella A.J."/>
            <person name="Wen J."/>
            <person name="Xie X."/>
            <person name="Zody M.C."/>
            <person name="Baldwin J."/>
            <person name="Bloom T."/>
            <person name="Chin C.W."/>
            <person name="Heiman D."/>
            <person name="Nicol R."/>
            <person name="Nusbaum C."/>
            <person name="Young S."/>
            <person name="Wilkinson J."/>
            <person name="Worley K.C."/>
            <person name="Kovar C.L."/>
            <person name="Muzny D.M."/>
            <person name="Gibbs R.A."/>
            <person name="Cree A."/>
            <person name="Dihn H.H."/>
            <person name="Fowler G."/>
            <person name="Jhangiani S."/>
            <person name="Joshi V."/>
            <person name="Lee S."/>
            <person name="Lewis L.R."/>
            <person name="Nazareth L.V."/>
            <person name="Okwuonu G."/>
            <person name="Santibanez J."/>
            <person name="Warren W.C."/>
            <person name="Mardis E.R."/>
            <person name="Weinstock G.M."/>
            <person name="Wilson R.K."/>
            <person name="Delehaunty K."/>
            <person name="Dooling D."/>
            <person name="Fronik C."/>
            <person name="Fulton L."/>
            <person name="Fulton B."/>
            <person name="Graves T."/>
            <person name="Minx P."/>
            <person name="Sodergren E."/>
            <person name="Birney E."/>
            <person name="Margulies E.H."/>
            <person name="Herrero J."/>
            <person name="Green E.D."/>
            <person name="Haussler D."/>
            <person name="Siepel A."/>
            <person name="Goldman N."/>
            <person name="Pollard K.S."/>
            <person name="Pedersen J.S."/>
            <person name="Lander E.S."/>
            <person name="Kellis M."/>
        </authorList>
    </citation>
    <scope>NUCLEOTIDE SEQUENCE [LARGE SCALE GENOMIC DNA]</scope>
</reference>
<dbReference type="OMA" id="ILRIACW"/>